<keyword evidence="2" id="KW-0472">Membrane</keyword>
<comment type="caution">
    <text evidence="3">The sequence shown here is derived from an EMBL/GenBank/DDBJ whole genome shotgun (WGS) entry which is preliminary data.</text>
</comment>
<dbReference type="EMBL" id="JAGSSW010000002">
    <property type="protein sequence ID" value="MBR8463621.1"/>
    <property type="molecule type" value="Genomic_DNA"/>
</dbReference>
<keyword evidence="4" id="KW-1185">Reference proteome</keyword>
<feature type="compositionally biased region" description="Basic and acidic residues" evidence="1">
    <location>
        <begin position="67"/>
        <end position="91"/>
    </location>
</feature>
<dbReference type="Proteomes" id="UP000682951">
    <property type="component" value="Unassembled WGS sequence"/>
</dbReference>
<gene>
    <name evidence="3" type="ORF">KDD93_03415</name>
</gene>
<accession>A0ABS5HHU6</accession>
<sequence length="291" mass="32893">MPNNIKFPTISSFFVALSIYLLIISVVFLKLTFFTEPAKKYTDDKDAFMDIVVVESEVAESVKALEQKKEIVKENKPEPTKEQEEEKKETTNKPIVPDEPLPTPSIPTQSELSKVPPPTKEPAKEQPIPEPKKEEQPNIKDLFSAIDTSKLKKDSGITKTQPKEQSRKKSEESSSKSSKQASDIVKSLKLDSTAKAPKSQMTGTYNPLMGAIQKQIQRKWQSYRANSNNIAKIKAIIDMSGNFSYEILELSYDIEFNDKVKECLERLTAEKFPFSANENISLNVNLEDKLE</sequence>
<feature type="transmembrane region" description="Helical" evidence="2">
    <location>
        <begin position="12"/>
        <end position="33"/>
    </location>
</feature>
<dbReference type="Pfam" id="PF13103">
    <property type="entry name" value="TonB_2"/>
    <property type="match status" value="1"/>
</dbReference>
<feature type="compositionally biased region" description="Basic and acidic residues" evidence="1">
    <location>
        <begin position="149"/>
        <end position="174"/>
    </location>
</feature>
<name>A0ABS5HHU6_9BACT</name>
<evidence type="ECO:0000313" key="3">
    <source>
        <dbReference type="EMBL" id="MBR8463621.1"/>
    </source>
</evidence>
<organism evidence="3 4">
    <name type="scientific">Campylobacter anatolicus</name>
    <dbReference type="NCBI Taxonomy" id="2829105"/>
    <lineage>
        <taxon>Bacteria</taxon>
        <taxon>Pseudomonadati</taxon>
        <taxon>Campylobacterota</taxon>
        <taxon>Epsilonproteobacteria</taxon>
        <taxon>Campylobacterales</taxon>
        <taxon>Campylobacteraceae</taxon>
        <taxon>Campylobacter</taxon>
    </lineage>
</organism>
<evidence type="ECO:0000313" key="4">
    <source>
        <dbReference type="Proteomes" id="UP000682951"/>
    </source>
</evidence>
<evidence type="ECO:0000256" key="2">
    <source>
        <dbReference type="SAM" id="Phobius"/>
    </source>
</evidence>
<evidence type="ECO:0000256" key="1">
    <source>
        <dbReference type="SAM" id="MobiDB-lite"/>
    </source>
</evidence>
<protein>
    <submittedName>
        <fullName evidence="3">TonB C-terminal domain-containing protein</fullName>
    </submittedName>
</protein>
<keyword evidence="2" id="KW-0812">Transmembrane</keyword>
<proteinExistence type="predicted"/>
<feature type="region of interest" description="Disordered" evidence="1">
    <location>
        <begin position="67"/>
        <end position="205"/>
    </location>
</feature>
<dbReference type="RefSeq" id="WP_212141718.1">
    <property type="nucleotide sequence ID" value="NZ_JAGSSW010000002.1"/>
</dbReference>
<reference evidence="3 4" key="1">
    <citation type="submission" date="2021-04" db="EMBL/GenBank/DDBJ databases">
        <title>Molecular and phenotypic characterization and identification of bacterial isolates recovered from the Anatolian ground squirrels (Spermophilus xanthoprymnus) and which have the potential to form a new species in the Campylobacter genus.</title>
        <authorList>
            <person name="Aydin F."/>
            <person name="Abay S."/>
            <person name="Kayman T."/>
            <person name="Karakaya E."/>
            <person name="Mustak H.K."/>
            <person name="Mustak I.B."/>
            <person name="Bilgin N."/>
            <person name="Duzler A."/>
            <person name="Sahin O."/>
            <person name="Guran O."/>
            <person name="Saticioglu I.B."/>
        </authorList>
    </citation>
    <scope>NUCLEOTIDE SEQUENCE [LARGE SCALE GENOMIC DNA]</scope>
    <source>
        <strain evidence="4">faydin-G24</strain>
    </source>
</reference>
<keyword evidence="2" id="KW-1133">Transmembrane helix</keyword>